<accession>X1L2G4</accession>
<organism evidence="1">
    <name type="scientific">marine sediment metagenome</name>
    <dbReference type="NCBI Taxonomy" id="412755"/>
    <lineage>
        <taxon>unclassified sequences</taxon>
        <taxon>metagenomes</taxon>
        <taxon>ecological metagenomes</taxon>
    </lineage>
</organism>
<gene>
    <name evidence="1" type="ORF">S03H2_69340</name>
</gene>
<comment type="caution">
    <text evidence="1">The sequence shown here is derived from an EMBL/GenBank/DDBJ whole genome shotgun (WGS) entry which is preliminary data.</text>
</comment>
<reference evidence="1" key="1">
    <citation type="journal article" date="2014" name="Front. Microbiol.">
        <title>High frequency of phylogenetically diverse reductive dehalogenase-homologous genes in deep subseafloor sedimentary metagenomes.</title>
        <authorList>
            <person name="Kawai M."/>
            <person name="Futagami T."/>
            <person name="Toyoda A."/>
            <person name="Takaki Y."/>
            <person name="Nishi S."/>
            <person name="Hori S."/>
            <person name="Arai W."/>
            <person name="Tsubouchi T."/>
            <person name="Morono Y."/>
            <person name="Uchiyama I."/>
            <person name="Ito T."/>
            <person name="Fujiyama A."/>
            <person name="Inagaki F."/>
            <person name="Takami H."/>
        </authorList>
    </citation>
    <scope>NUCLEOTIDE SEQUENCE</scope>
    <source>
        <strain evidence="1">Expedition CK06-06</strain>
    </source>
</reference>
<name>X1L2G4_9ZZZZ</name>
<protein>
    <submittedName>
        <fullName evidence="1">Uncharacterized protein</fullName>
    </submittedName>
</protein>
<dbReference type="EMBL" id="BARU01045791">
    <property type="protein sequence ID" value="GAH96629.1"/>
    <property type="molecule type" value="Genomic_DNA"/>
</dbReference>
<evidence type="ECO:0000313" key="1">
    <source>
        <dbReference type="EMBL" id="GAH96629.1"/>
    </source>
</evidence>
<proteinExistence type="predicted"/>
<dbReference type="AlphaFoldDB" id="X1L2G4"/>
<sequence length="53" mass="6460">MKEKEITERQLKNAIDWFVVMYTWEATAKSIRKTGRMKQRLEDYVLGKIKLKR</sequence>